<evidence type="ECO:0000256" key="3">
    <source>
        <dbReference type="ARBA" id="ARBA00022989"/>
    </source>
</evidence>
<feature type="compositionally biased region" description="Basic residues" evidence="6">
    <location>
        <begin position="215"/>
        <end position="230"/>
    </location>
</feature>
<keyword evidence="11" id="KW-1185">Reference proteome</keyword>
<feature type="domain" description="Threonine/Serine exporter ThrE" evidence="9">
    <location>
        <begin position="564"/>
        <end position="691"/>
    </location>
</feature>
<evidence type="ECO:0000256" key="5">
    <source>
        <dbReference type="ARBA" id="ARBA00034125"/>
    </source>
</evidence>
<name>A0ABR4N1T9_9FUNG</name>
<dbReference type="Pfam" id="PF06738">
    <property type="entry name" value="ThrE"/>
    <property type="match status" value="1"/>
</dbReference>
<gene>
    <name evidence="10" type="primary">PRM10_1</name>
    <name evidence="10" type="ORF">HK105_206945</name>
</gene>
<dbReference type="EMBL" id="JADGIZ020000045">
    <property type="protein sequence ID" value="KAL2913485.1"/>
    <property type="molecule type" value="Genomic_DNA"/>
</dbReference>
<evidence type="ECO:0000313" key="11">
    <source>
        <dbReference type="Proteomes" id="UP001527925"/>
    </source>
</evidence>
<feature type="transmembrane region" description="Helical" evidence="7">
    <location>
        <begin position="612"/>
        <end position="629"/>
    </location>
</feature>
<comment type="caution">
    <text evidence="10">The sequence shown here is derived from an EMBL/GenBank/DDBJ whole genome shotgun (WGS) entry which is preliminary data.</text>
</comment>
<dbReference type="Pfam" id="PF12821">
    <property type="entry name" value="ThrE_2"/>
    <property type="match status" value="1"/>
</dbReference>
<evidence type="ECO:0000256" key="4">
    <source>
        <dbReference type="ARBA" id="ARBA00023136"/>
    </source>
</evidence>
<reference evidence="10 11" key="1">
    <citation type="submission" date="2023-09" db="EMBL/GenBank/DDBJ databases">
        <title>Pangenome analysis of Batrachochytrium dendrobatidis and related Chytrids.</title>
        <authorList>
            <person name="Yacoub M.N."/>
            <person name="Stajich J.E."/>
            <person name="James T.Y."/>
        </authorList>
    </citation>
    <scope>NUCLEOTIDE SEQUENCE [LARGE SCALE GENOMIC DNA]</scope>
    <source>
        <strain evidence="10 11">JEL0888</strain>
    </source>
</reference>
<feature type="transmembrane region" description="Helical" evidence="7">
    <location>
        <begin position="559"/>
        <end position="578"/>
    </location>
</feature>
<feature type="region of interest" description="Disordered" evidence="6">
    <location>
        <begin position="167"/>
        <end position="234"/>
    </location>
</feature>
<feature type="transmembrane region" description="Helical" evidence="7">
    <location>
        <begin position="585"/>
        <end position="606"/>
    </location>
</feature>
<feature type="transmembrane region" description="Helical" evidence="7">
    <location>
        <begin position="485"/>
        <end position="506"/>
    </location>
</feature>
<evidence type="ECO:0000259" key="8">
    <source>
        <dbReference type="Pfam" id="PF06738"/>
    </source>
</evidence>
<feature type="transmembrane region" description="Helical" evidence="7">
    <location>
        <begin position="636"/>
        <end position="658"/>
    </location>
</feature>
<evidence type="ECO:0000256" key="6">
    <source>
        <dbReference type="SAM" id="MobiDB-lite"/>
    </source>
</evidence>
<organism evidence="10 11">
    <name type="scientific">Polyrhizophydium stewartii</name>
    <dbReference type="NCBI Taxonomy" id="2732419"/>
    <lineage>
        <taxon>Eukaryota</taxon>
        <taxon>Fungi</taxon>
        <taxon>Fungi incertae sedis</taxon>
        <taxon>Chytridiomycota</taxon>
        <taxon>Chytridiomycota incertae sedis</taxon>
        <taxon>Chytridiomycetes</taxon>
        <taxon>Rhizophydiales</taxon>
        <taxon>Rhizophydiales incertae sedis</taxon>
        <taxon>Polyrhizophydium</taxon>
    </lineage>
</organism>
<feature type="region of interest" description="Disordered" evidence="6">
    <location>
        <begin position="1"/>
        <end position="53"/>
    </location>
</feature>
<feature type="transmembrane region" description="Helical" evidence="7">
    <location>
        <begin position="399"/>
        <end position="421"/>
    </location>
</feature>
<feature type="transmembrane region" description="Helical" evidence="7">
    <location>
        <begin position="518"/>
        <end position="535"/>
    </location>
</feature>
<feature type="transmembrane region" description="Helical" evidence="7">
    <location>
        <begin position="427"/>
        <end position="445"/>
    </location>
</feature>
<sequence>MSSTSPSHAPGSPLLPAPAPVHIAAGSTSPVIRAAGAPGGAPHSDAAAPLRKGKGIRPFATAAQAAQAAQAAAQAAAATLRPPPLELPPAVVSVSSMPLQALHAAAEHAPAHGSGGGDGGFLSVAAPEAADAQRARPLSAAPASASRSARRVPSDIAIYVHDADPAASTRSLPVGGGRPSTTRRPPLMSLFAPRESAASDSDTDASATSSSSLPRRSRSQRANQGKRRHSFLNQSSNATLGVSPLVAEPRRSASSLSLANLAASLQDYHRKRHGPKDLRSYSDVFGDREEYELKRDFMLDLARAMAEYGVPVHRLEYHLEAVGESLGVSSSFVVIAGLVLMSFSRKKRHSETFFIKANGGYNMGKLSLVNDLCFELVHGGMPVQTAQDRLVQIRNANDWPFWSALLTYPIMSFSLCVIGFNGTWMDALIAATASIPVALVTYLGALVPSIVYLVEFMSALLAVIVVNLLRVAAQGSFPCLSTSKMVFSAIAILLPGLSLTTAIIEISTRNLVSGTVRLFYALFLAMLLGFGYSIGDRLTASLPLAAADASCPSAPISQLWAFLLFPPLSFGICFQFFALRKQYPIMIVTQVVGFVITTVLGNTPGFRNNTEAITIIAAFAIGLIANIYARITRDVAIAPIIGGILLLVPGSVGLRSTLGFFAQDALGGTAVAFQMLLIGLSITVGLFLATLLVWPLHGPRMKYMTV</sequence>
<accession>A0ABR4N1T9</accession>
<evidence type="ECO:0000259" key="9">
    <source>
        <dbReference type="Pfam" id="PF12821"/>
    </source>
</evidence>
<keyword evidence="3 7" id="KW-1133">Transmembrane helix</keyword>
<evidence type="ECO:0000256" key="2">
    <source>
        <dbReference type="ARBA" id="ARBA00022692"/>
    </source>
</evidence>
<dbReference type="InterPro" id="IPR010619">
    <property type="entry name" value="ThrE-like_N"/>
</dbReference>
<dbReference type="InterPro" id="IPR051361">
    <property type="entry name" value="ThrE/Ser_Exporter"/>
</dbReference>
<comment type="similarity">
    <text evidence="5">Belongs to the ThrE exporter (TC 2.A.79) family.</text>
</comment>
<feature type="transmembrane region" description="Helical" evidence="7">
    <location>
        <begin position="326"/>
        <end position="343"/>
    </location>
</feature>
<dbReference type="InterPro" id="IPR024528">
    <property type="entry name" value="ThrE_2"/>
</dbReference>
<feature type="transmembrane region" description="Helical" evidence="7">
    <location>
        <begin position="670"/>
        <end position="694"/>
    </location>
</feature>
<comment type="subcellular location">
    <subcellularLocation>
        <location evidence="1">Membrane</location>
        <topology evidence="1">Multi-pass membrane protein</topology>
    </subcellularLocation>
</comment>
<feature type="domain" description="Threonine/serine exporter-like N-terminal" evidence="8">
    <location>
        <begin position="296"/>
        <end position="535"/>
    </location>
</feature>
<feature type="compositionally biased region" description="Low complexity" evidence="6">
    <location>
        <begin position="196"/>
        <end position="212"/>
    </location>
</feature>
<feature type="transmembrane region" description="Helical" evidence="7">
    <location>
        <begin position="452"/>
        <end position="473"/>
    </location>
</feature>
<dbReference type="PANTHER" id="PTHR31082">
    <property type="entry name" value="PHEROMONE-REGULATED MEMBRANE PROTEIN 10"/>
    <property type="match status" value="1"/>
</dbReference>
<evidence type="ECO:0000256" key="1">
    <source>
        <dbReference type="ARBA" id="ARBA00004141"/>
    </source>
</evidence>
<dbReference type="Proteomes" id="UP001527925">
    <property type="component" value="Unassembled WGS sequence"/>
</dbReference>
<keyword evidence="2 7" id="KW-0812">Transmembrane</keyword>
<evidence type="ECO:0000256" key="7">
    <source>
        <dbReference type="SAM" id="Phobius"/>
    </source>
</evidence>
<evidence type="ECO:0000313" key="10">
    <source>
        <dbReference type="EMBL" id="KAL2913485.1"/>
    </source>
</evidence>
<keyword evidence="4 7" id="KW-0472">Membrane</keyword>
<proteinExistence type="inferred from homology"/>
<protein>
    <submittedName>
        <fullName evidence="10">Pheromone-regulated protein prm10</fullName>
    </submittedName>
</protein>
<feature type="compositionally biased region" description="Low complexity" evidence="6">
    <location>
        <begin position="1"/>
        <end position="12"/>
    </location>
</feature>
<dbReference type="PANTHER" id="PTHR31082:SF4">
    <property type="entry name" value="PHEROMONE-REGULATED MEMBRANE PROTEIN 10"/>
    <property type="match status" value="1"/>
</dbReference>